<reference evidence="9" key="1">
    <citation type="submission" date="2021-01" db="UniProtKB">
        <authorList>
            <consortium name="EnsemblMetazoa"/>
        </authorList>
    </citation>
    <scope>IDENTIFICATION</scope>
</reference>
<dbReference type="PROSITE" id="PS00108">
    <property type="entry name" value="PROTEIN_KINASE_ST"/>
    <property type="match status" value="1"/>
</dbReference>
<dbReference type="InterPro" id="IPR000719">
    <property type="entry name" value="Prot_kinase_dom"/>
</dbReference>
<dbReference type="FunFam" id="3.30.200.20:FF:000042">
    <property type="entry name" value="Aurora kinase A"/>
    <property type="match status" value="1"/>
</dbReference>
<feature type="region of interest" description="Disordered" evidence="7">
    <location>
        <begin position="345"/>
        <end position="443"/>
    </location>
</feature>
<dbReference type="FunFam" id="1.10.510.10:FF:000571">
    <property type="entry name" value="Maternal embryonic leucine zipper kinase"/>
    <property type="match status" value="1"/>
</dbReference>
<dbReference type="OrthoDB" id="193931at2759"/>
<keyword evidence="10" id="KW-1185">Reference proteome</keyword>
<feature type="compositionally biased region" description="Polar residues" evidence="7">
    <location>
        <begin position="504"/>
        <end position="513"/>
    </location>
</feature>
<name>A0A7M5XBY3_9CNID</name>
<feature type="compositionally biased region" description="Polar residues" evidence="7">
    <location>
        <begin position="529"/>
        <end position="539"/>
    </location>
</feature>
<keyword evidence="4" id="KW-0418">Kinase</keyword>
<feature type="binding site" evidence="6">
    <location>
        <position position="43"/>
    </location>
    <ligand>
        <name>ATP</name>
        <dbReference type="ChEBI" id="CHEBI:30616"/>
    </ligand>
</feature>
<dbReference type="Gene3D" id="1.10.510.10">
    <property type="entry name" value="Transferase(Phosphotransferase) domain 1"/>
    <property type="match status" value="1"/>
</dbReference>
<dbReference type="SMART" id="SM00220">
    <property type="entry name" value="S_TKc"/>
    <property type="match status" value="1"/>
</dbReference>
<dbReference type="Proteomes" id="UP000594262">
    <property type="component" value="Unplaced"/>
</dbReference>
<dbReference type="InterPro" id="IPR008271">
    <property type="entry name" value="Ser/Thr_kinase_AS"/>
</dbReference>
<evidence type="ECO:0000256" key="2">
    <source>
        <dbReference type="ARBA" id="ARBA00022679"/>
    </source>
</evidence>
<feature type="compositionally biased region" description="Low complexity" evidence="7">
    <location>
        <begin position="365"/>
        <end position="377"/>
    </location>
</feature>
<dbReference type="RefSeq" id="XP_066915254.1">
    <property type="nucleotide sequence ID" value="XM_067059153.1"/>
</dbReference>
<organism evidence="9 10">
    <name type="scientific">Clytia hemisphaerica</name>
    <dbReference type="NCBI Taxonomy" id="252671"/>
    <lineage>
        <taxon>Eukaryota</taxon>
        <taxon>Metazoa</taxon>
        <taxon>Cnidaria</taxon>
        <taxon>Hydrozoa</taxon>
        <taxon>Hydroidolina</taxon>
        <taxon>Leptothecata</taxon>
        <taxon>Obeliida</taxon>
        <taxon>Clytiidae</taxon>
        <taxon>Clytia</taxon>
    </lineage>
</organism>
<dbReference type="GO" id="GO:0035556">
    <property type="term" value="P:intracellular signal transduction"/>
    <property type="evidence" value="ECO:0007669"/>
    <property type="project" value="TreeGrafter"/>
</dbReference>
<dbReference type="SUPFAM" id="SSF56112">
    <property type="entry name" value="Protein kinase-like (PK-like)"/>
    <property type="match status" value="1"/>
</dbReference>
<evidence type="ECO:0000256" key="7">
    <source>
        <dbReference type="SAM" id="MobiDB-lite"/>
    </source>
</evidence>
<dbReference type="InterPro" id="IPR011009">
    <property type="entry name" value="Kinase-like_dom_sf"/>
</dbReference>
<sequence length="799" mass="91909">MTKEFLLQKIGGYMLCGKTLGKGSFGRVELAIHCITNTKVALKIIDFNDISEEYIKKNLLRESSILKSLRHPNIVRLYEALAHHQTYCFVTEYLEGGDLYTYMQRQRDKKFSEKQSRLYFVQLLHAVQYLHSKGIIHRDLKLQNILLTKTLKTIKIVDFGLSNYCGKHDLLKTRCGSALYAAPEFFEKEVSYGPSVEIWSLGVILFVMTTGEMPFWYQANDTRDNFVARLRKGMSIEHEHILKRISPDLKRLLVQVLEPDVAKRLPLEGIISDLWVTDRSRSPLLPLPAEVIPHEIRQKIIERVAELYCRPVPDTIKTLQVEHQDVMHATFEILLHKSLWYQRSTSNHSNNTAKLKDQKRNRGKTSATSTRSSARSTPLLPQEQNALEDRPQNMNIVRISKYKMMKSHHKDVRPPNNSPKKSEYRVPSLDKRTGTRASSAGNDDRFLSSEELKLLDYDYDAEVDVNLSDFDLESQFLYNDPHPVNSCLKVSKKSCGTFKDKQFKTSPCSTRSPSPDEELRQTPFRLDSGKTSFTGQQNSRTKEKSYSTKKSTKRGSKTVKSTLEGAFDLNKSENSSDEETEGSSNRRFLIESDQIRVTISGNKLAKGTFKITHESSGRSTLQKQSQGEKRSSKTSEDKPCLQCLSPYQARQMLHRHTFPLKSTSMRPRTRHKPVVITQQPVTSPLSKYFTQKQRKEPVKGFSRAHENEAYKRAQAKYMASEREEYIPPTNIISTPDSFLRMQQQQQPFSKKPLSRCSMQKARQILALESIKNKQDHRQGDIKINKDGRMKPPRRVSFSI</sequence>
<feature type="compositionally biased region" description="Basic and acidic residues" evidence="7">
    <location>
        <begin position="771"/>
        <end position="789"/>
    </location>
</feature>
<evidence type="ECO:0000256" key="3">
    <source>
        <dbReference type="ARBA" id="ARBA00022741"/>
    </source>
</evidence>
<evidence type="ECO:0000313" key="9">
    <source>
        <dbReference type="EnsemblMetazoa" id="CLYHEMP021046.1"/>
    </source>
</evidence>
<dbReference type="InterPro" id="IPR017441">
    <property type="entry name" value="Protein_kinase_ATP_BS"/>
</dbReference>
<dbReference type="GO" id="GO:0004674">
    <property type="term" value="F:protein serine/threonine kinase activity"/>
    <property type="evidence" value="ECO:0007669"/>
    <property type="project" value="UniProtKB-KW"/>
</dbReference>
<dbReference type="AlphaFoldDB" id="A0A7M5XBY3"/>
<dbReference type="GeneID" id="136802421"/>
<dbReference type="PANTHER" id="PTHR24346:SF30">
    <property type="entry name" value="MATERNAL EMBRYONIC LEUCINE ZIPPER KINASE"/>
    <property type="match status" value="1"/>
</dbReference>
<feature type="compositionally biased region" description="Basic and acidic residues" evidence="7">
    <location>
        <begin position="420"/>
        <end position="433"/>
    </location>
</feature>
<feature type="region of interest" description="Disordered" evidence="7">
    <location>
        <begin position="771"/>
        <end position="799"/>
    </location>
</feature>
<keyword evidence="1" id="KW-0723">Serine/threonine-protein kinase</keyword>
<dbReference type="PROSITE" id="PS50011">
    <property type="entry name" value="PROTEIN_KINASE_DOM"/>
    <property type="match status" value="1"/>
</dbReference>
<dbReference type="PROSITE" id="PS00107">
    <property type="entry name" value="PROTEIN_KINASE_ATP"/>
    <property type="match status" value="1"/>
</dbReference>
<feature type="region of interest" description="Disordered" evidence="7">
    <location>
        <begin position="501"/>
        <end position="587"/>
    </location>
</feature>
<feature type="domain" description="Protein kinase" evidence="8">
    <location>
        <begin position="14"/>
        <end position="276"/>
    </location>
</feature>
<dbReference type="Pfam" id="PF00069">
    <property type="entry name" value="Pkinase"/>
    <property type="match status" value="1"/>
</dbReference>
<dbReference type="PANTHER" id="PTHR24346">
    <property type="entry name" value="MAP/MICROTUBULE AFFINITY-REGULATING KINASE"/>
    <property type="match status" value="1"/>
</dbReference>
<feature type="compositionally biased region" description="Basic and acidic residues" evidence="7">
    <location>
        <begin position="626"/>
        <end position="639"/>
    </location>
</feature>
<evidence type="ECO:0000256" key="1">
    <source>
        <dbReference type="ARBA" id="ARBA00022527"/>
    </source>
</evidence>
<dbReference type="EnsemblMetazoa" id="CLYHEMT021046.1">
    <property type="protein sequence ID" value="CLYHEMP021046.1"/>
    <property type="gene ID" value="CLYHEMG021046"/>
</dbReference>
<keyword evidence="3 6" id="KW-0547">Nucleotide-binding</keyword>
<evidence type="ECO:0000256" key="5">
    <source>
        <dbReference type="ARBA" id="ARBA00022840"/>
    </source>
</evidence>
<evidence type="ECO:0000259" key="8">
    <source>
        <dbReference type="PROSITE" id="PS50011"/>
    </source>
</evidence>
<accession>A0A7M5XBY3</accession>
<dbReference type="GO" id="GO:0005737">
    <property type="term" value="C:cytoplasm"/>
    <property type="evidence" value="ECO:0007669"/>
    <property type="project" value="TreeGrafter"/>
</dbReference>
<evidence type="ECO:0000313" key="10">
    <source>
        <dbReference type="Proteomes" id="UP000594262"/>
    </source>
</evidence>
<feature type="compositionally biased region" description="Basic residues" evidence="7">
    <location>
        <begin position="400"/>
        <end position="411"/>
    </location>
</feature>
<dbReference type="GO" id="GO:0005524">
    <property type="term" value="F:ATP binding"/>
    <property type="evidence" value="ECO:0007669"/>
    <property type="project" value="UniProtKB-UniRule"/>
</dbReference>
<evidence type="ECO:0000256" key="4">
    <source>
        <dbReference type="ARBA" id="ARBA00022777"/>
    </source>
</evidence>
<protein>
    <recommendedName>
        <fullName evidence="8">Protein kinase domain-containing protein</fullName>
    </recommendedName>
</protein>
<keyword evidence="5 6" id="KW-0067">ATP-binding</keyword>
<keyword evidence="2" id="KW-0808">Transferase</keyword>
<evidence type="ECO:0000256" key="6">
    <source>
        <dbReference type="PROSITE-ProRule" id="PRU10141"/>
    </source>
</evidence>
<feature type="region of interest" description="Disordered" evidence="7">
    <location>
        <begin position="609"/>
        <end position="641"/>
    </location>
</feature>
<proteinExistence type="predicted"/>